<dbReference type="Gene3D" id="1.25.40.20">
    <property type="entry name" value="Ankyrin repeat-containing domain"/>
    <property type="match status" value="4"/>
</dbReference>
<dbReference type="EMBL" id="CADEPI010000052">
    <property type="protein sequence ID" value="CAB3370389.1"/>
    <property type="molecule type" value="Genomic_DNA"/>
</dbReference>
<accession>A0A8S1CJ89</accession>
<dbReference type="PANTHER" id="PTHR24198:SF165">
    <property type="entry name" value="ANKYRIN REPEAT-CONTAINING PROTEIN-RELATED"/>
    <property type="match status" value="1"/>
</dbReference>
<name>A0A8S1CJ89_9INSE</name>
<keyword evidence="1" id="KW-0677">Repeat</keyword>
<feature type="repeat" description="ANK" evidence="3">
    <location>
        <begin position="518"/>
        <end position="550"/>
    </location>
</feature>
<dbReference type="OrthoDB" id="10261302at2759"/>
<organism evidence="4 5">
    <name type="scientific">Cloeon dipterum</name>
    <dbReference type="NCBI Taxonomy" id="197152"/>
    <lineage>
        <taxon>Eukaryota</taxon>
        <taxon>Metazoa</taxon>
        <taxon>Ecdysozoa</taxon>
        <taxon>Arthropoda</taxon>
        <taxon>Hexapoda</taxon>
        <taxon>Insecta</taxon>
        <taxon>Pterygota</taxon>
        <taxon>Palaeoptera</taxon>
        <taxon>Ephemeroptera</taxon>
        <taxon>Pisciforma</taxon>
        <taxon>Baetidae</taxon>
        <taxon>Cloeon</taxon>
    </lineage>
</organism>
<dbReference type="PROSITE" id="PS50297">
    <property type="entry name" value="ANK_REP_REGION"/>
    <property type="match status" value="5"/>
</dbReference>
<comment type="caution">
    <text evidence="4">The sequence shown here is derived from an EMBL/GenBank/DDBJ whole genome shotgun (WGS) entry which is preliminary data.</text>
</comment>
<proteinExistence type="predicted"/>
<dbReference type="PANTHER" id="PTHR24198">
    <property type="entry name" value="ANKYRIN REPEAT AND PROTEIN KINASE DOMAIN-CONTAINING PROTEIN"/>
    <property type="match status" value="1"/>
</dbReference>
<evidence type="ECO:0000256" key="3">
    <source>
        <dbReference type="PROSITE-ProRule" id="PRU00023"/>
    </source>
</evidence>
<feature type="repeat" description="ANK" evidence="3">
    <location>
        <begin position="584"/>
        <end position="616"/>
    </location>
</feature>
<dbReference type="PRINTS" id="PR01415">
    <property type="entry name" value="ANKYRIN"/>
</dbReference>
<feature type="repeat" description="ANK" evidence="3">
    <location>
        <begin position="311"/>
        <end position="343"/>
    </location>
</feature>
<protein>
    <submittedName>
        <fullName evidence="4">Uncharacterized protein</fullName>
    </submittedName>
</protein>
<feature type="repeat" description="ANK" evidence="3">
    <location>
        <begin position="448"/>
        <end position="480"/>
    </location>
</feature>
<gene>
    <name evidence="4" type="ORF">CLODIP_2_CD10683</name>
</gene>
<sequence length="673" mass="75709">MDKIRQRRNEILSKSRNMDGPLNTVRFQSKIRNGFATQLMLAAKNEDLESCLRVLERLGGTYLRTKRDNVSLLHFAAVNKTHGLEIIRHFTQLGLRLTAVDVDNEEPIHYAIRIGDYDFAKKLLKMRNPKAGFNLLHFSVMTNNLEFAKVMHNHDKSLADEFDAEGRKVLHLAAEFADLEMFSWVVNDLGSHLNQVLSAKKASALHHVVLNQQHAKEIISFVANLNVWSDCYPDGMVDMDARNASDVTPLQMALSLGRVDVAQELVKFGANVNLKLNGKNLLHVCVETNQLRSAKLVHKWIAKQILERDCTGRKVIHVAAENADRFMCEWLVEKGADVTALCYEKGSSALHCVGLNVNYGNKDLIRFFKTLGFSLEKRDKEGLTPLHYALRAGNLKVASDMITLGADLRVKSNSLNLLQYCVRHNYLESAKFIHEKDGLLIKKECEGCGRTILHIAAEYTDEEMCRWLVDQGASVYTPSGYMKNNVLHYAALNFTHGGTLVNYFLSLKLIAPNGRNNHALEPLHVALERGNLKVAEELLNHGASINIIVDDKNLINFCASRNKLDAAKFVHERNPDLIKGLGFGGNTALHIAAQFCSFEFGQWLVENGVDPKARNDLGHLAWQYVPDEPQEELFFRFHKKKAALGPGIKKLNEKMPEPIQEYQQVSGTNIISG</sequence>
<dbReference type="SUPFAM" id="SSF48403">
    <property type="entry name" value="Ankyrin repeat"/>
    <property type="match status" value="2"/>
</dbReference>
<dbReference type="InterPro" id="IPR002110">
    <property type="entry name" value="Ankyrin_rpt"/>
</dbReference>
<evidence type="ECO:0000256" key="1">
    <source>
        <dbReference type="ARBA" id="ARBA00022737"/>
    </source>
</evidence>
<dbReference type="AlphaFoldDB" id="A0A8S1CJ89"/>
<feature type="repeat" description="ANK" evidence="3">
    <location>
        <begin position="245"/>
        <end position="277"/>
    </location>
</feature>
<dbReference type="Pfam" id="PF00023">
    <property type="entry name" value="Ank"/>
    <property type="match status" value="3"/>
</dbReference>
<dbReference type="SMART" id="SM00248">
    <property type="entry name" value="ANK"/>
    <property type="match status" value="15"/>
</dbReference>
<dbReference type="Pfam" id="PF12796">
    <property type="entry name" value="Ank_2"/>
    <property type="match status" value="2"/>
</dbReference>
<dbReference type="PROSITE" id="PS50088">
    <property type="entry name" value="ANK_REPEAT"/>
    <property type="match status" value="6"/>
</dbReference>
<dbReference type="InterPro" id="IPR036770">
    <property type="entry name" value="Ankyrin_rpt-contain_sf"/>
</dbReference>
<keyword evidence="5" id="KW-1185">Reference proteome</keyword>
<evidence type="ECO:0000313" key="5">
    <source>
        <dbReference type="Proteomes" id="UP000494165"/>
    </source>
</evidence>
<reference evidence="4 5" key="1">
    <citation type="submission" date="2020-04" db="EMBL/GenBank/DDBJ databases">
        <authorList>
            <person name="Alioto T."/>
            <person name="Alioto T."/>
            <person name="Gomez Garrido J."/>
        </authorList>
    </citation>
    <scope>NUCLEOTIDE SEQUENCE [LARGE SCALE GENOMIC DNA]</scope>
</reference>
<dbReference type="Proteomes" id="UP000494165">
    <property type="component" value="Unassembled WGS sequence"/>
</dbReference>
<feature type="repeat" description="ANK" evidence="3">
    <location>
        <begin position="381"/>
        <end position="413"/>
    </location>
</feature>
<evidence type="ECO:0000313" key="4">
    <source>
        <dbReference type="EMBL" id="CAB3370389.1"/>
    </source>
</evidence>
<keyword evidence="2 3" id="KW-0040">ANK repeat</keyword>
<evidence type="ECO:0000256" key="2">
    <source>
        <dbReference type="ARBA" id="ARBA00023043"/>
    </source>
</evidence>